<dbReference type="FunFam" id="3.40.50.12780:FF:000013">
    <property type="entry name" value="Long-chain-fatty-acid--AMP ligase FadD32"/>
    <property type="match status" value="1"/>
</dbReference>
<organism evidence="7 8">
    <name type="scientific">Coleofasciculus chthonoplastes PCC 7420</name>
    <dbReference type="NCBI Taxonomy" id="118168"/>
    <lineage>
        <taxon>Bacteria</taxon>
        <taxon>Bacillati</taxon>
        <taxon>Cyanobacteriota</taxon>
        <taxon>Cyanophyceae</taxon>
        <taxon>Coleofasciculales</taxon>
        <taxon>Coleofasciculaceae</taxon>
        <taxon>Coleofasciculus</taxon>
    </lineage>
</organism>
<reference evidence="7 8" key="1">
    <citation type="submission" date="2008-07" db="EMBL/GenBank/DDBJ databases">
        <authorList>
            <person name="Tandeau de Marsac N."/>
            <person name="Ferriera S."/>
            <person name="Johnson J."/>
            <person name="Kravitz S."/>
            <person name="Beeson K."/>
            <person name="Sutton G."/>
            <person name="Rogers Y.-H."/>
            <person name="Friedman R."/>
            <person name="Frazier M."/>
            <person name="Venter J.C."/>
        </authorList>
    </citation>
    <scope>NUCLEOTIDE SEQUENCE [LARGE SCALE GENOMIC DNA]</scope>
    <source>
        <strain evidence="7 8">PCC 7420</strain>
    </source>
</reference>
<evidence type="ECO:0000256" key="2">
    <source>
        <dbReference type="ARBA" id="ARBA00022598"/>
    </source>
</evidence>
<dbReference type="GO" id="GO:0016874">
    <property type="term" value="F:ligase activity"/>
    <property type="evidence" value="ECO:0007669"/>
    <property type="project" value="UniProtKB-KW"/>
</dbReference>
<feature type="domain" description="AMP-binding enzyme C-terminal" evidence="6">
    <location>
        <begin position="501"/>
        <end position="614"/>
    </location>
</feature>
<accession>B4VH69</accession>
<dbReference type="GO" id="GO:0006633">
    <property type="term" value="P:fatty acid biosynthetic process"/>
    <property type="evidence" value="ECO:0007669"/>
    <property type="project" value="TreeGrafter"/>
</dbReference>
<dbReference type="InterPro" id="IPR000873">
    <property type="entry name" value="AMP-dep_synth/lig_dom"/>
</dbReference>
<evidence type="ECO:0000313" key="8">
    <source>
        <dbReference type="Proteomes" id="UP000003835"/>
    </source>
</evidence>
<dbReference type="PROSITE" id="PS00455">
    <property type="entry name" value="AMP_BINDING"/>
    <property type="match status" value="1"/>
</dbReference>
<dbReference type="InterPro" id="IPR045851">
    <property type="entry name" value="AMP-bd_C_sf"/>
</dbReference>
<dbReference type="GO" id="GO:0005886">
    <property type="term" value="C:plasma membrane"/>
    <property type="evidence" value="ECO:0007669"/>
    <property type="project" value="TreeGrafter"/>
</dbReference>
<dbReference type="Pfam" id="PF00501">
    <property type="entry name" value="AMP-binding"/>
    <property type="match status" value="1"/>
</dbReference>
<evidence type="ECO:0000256" key="1">
    <source>
        <dbReference type="ARBA" id="ARBA00006432"/>
    </source>
</evidence>
<evidence type="ECO:0000259" key="6">
    <source>
        <dbReference type="Pfam" id="PF23024"/>
    </source>
</evidence>
<dbReference type="Proteomes" id="UP000003835">
    <property type="component" value="Unassembled WGS sequence"/>
</dbReference>
<dbReference type="InterPro" id="IPR025110">
    <property type="entry name" value="AMP-bd_C"/>
</dbReference>
<dbReference type="InterPro" id="IPR040097">
    <property type="entry name" value="FAAL/FAAC"/>
</dbReference>
<evidence type="ECO:0000313" key="7">
    <source>
        <dbReference type="EMBL" id="EDX78464.1"/>
    </source>
</evidence>
<dbReference type="GO" id="GO:0071766">
    <property type="term" value="P:Actinobacterium-type cell wall biogenesis"/>
    <property type="evidence" value="ECO:0007669"/>
    <property type="project" value="UniProtKB-ARBA"/>
</dbReference>
<dbReference type="GO" id="GO:0070566">
    <property type="term" value="F:adenylyltransferase activity"/>
    <property type="evidence" value="ECO:0007669"/>
    <property type="project" value="TreeGrafter"/>
</dbReference>
<dbReference type="Pfam" id="PF23024">
    <property type="entry name" value="AMP-dom_DIP2-like"/>
    <property type="match status" value="1"/>
</dbReference>
<comment type="similarity">
    <text evidence="1">Belongs to the ATP-dependent AMP-binding enzyme family.</text>
</comment>
<evidence type="ECO:0000256" key="3">
    <source>
        <dbReference type="ARBA" id="ARBA00022832"/>
    </source>
</evidence>
<feature type="domain" description="AMP-dependent synthetase/ligase" evidence="5">
    <location>
        <begin position="56"/>
        <end position="457"/>
    </location>
</feature>
<dbReference type="CDD" id="cd05931">
    <property type="entry name" value="FAAL"/>
    <property type="match status" value="1"/>
</dbReference>
<dbReference type="InterPro" id="IPR020845">
    <property type="entry name" value="AMP-binding_CS"/>
</dbReference>
<gene>
    <name evidence="7" type="ORF">MC7420_7117</name>
</gene>
<dbReference type="EMBL" id="DS989841">
    <property type="protein sequence ID" value="EDX78464.1"/>
    <property type="molecule type" value="Genomic_DNA"/>
</dbReference>
<protein>
    <submittedName>
        <fullName evidence="7">AMP-binding enzyme domain protein</fullName>
    </submittedName>
</protein>
<evidence type="ECO:0000259" key="5">
    <source>
        <dbReference type="Pfam" id="PF00501"/>
    </source>
</evidence>
<name>B4VH69_9CYAN</name>
<keyword evidence="3" id="KW-0276">Fatty acid metabolism</keyword>
<dbReference type="STRING" id="118168.MC7420_7117"/>
<keyword evidence="4" id="KW-0443">Lipid metabolism</keyword>
<proteinExistence type="inferred from homology"/>
<sequence>MANQTPTTNGWSDRGDKVLDLAPANCLDKVISKMVQNPASSTVSLAEFSTLTELLRWRARQQSDKLAYKFLVDGKPDGPELTYTELDCLARAIGAWLQQHSSQGERALLLYPQGLEVIAAFCGCLYGGIIAIPVPPPDGGRMKRTLPRLRSIVQDAQASICLTTGRILSLLENGREDFPEFDQMQWLDTEQVDLNLAESWQDPKTSRDDLAYLQYTSGSTSTPKGVMLSHHNLMFHSGYLNEACGYDADSATVTWMPYFHDYGLVQGMVQPLYNGTPCYVMSPFSFIKQPMRWLGAISHYRATHSQAPNFAYDLCVRRAKPKQLAKLDLSSWQAAGNAAEPINPKVMQAFFETFEQCGFRWNAFAPAYGLAEDTLLVSSKPLLTPPVLCILDASALEKNRIVPVSSPQEGVRMLPSCGRLVCETQVVIANPDTLTQCDPDEVGEIWVKDPSVAQGYWQRPEATKETFQAYLTDTGDGPFLRTGDLGFLRDGELFITGRIKDLIIIRGTNHYPQDIEWTVQAVHSALRPDYGAAFSIEAGGEERLITLQEVERRTQDVNFEEVIGDIRQAIAEEHEIPAYAVVLVQPGTIEKTSSGKIQRRAARTKFLDGELGVIADWSENPKLTSKFRTLQGEVDALAQQLQVPKS</sequence>
<dbReference type="SUPFAM" id="SSF56801">
    <property type="entry name" value="Acetyl-CoA synthetase-like"/>
    <property type="match status" value="1"/>
</dbReference>
<dbReference type="AlphaFoldDB" id="B4VH69"/>
<dbReference type="eggNOG" id="COG0318">
    <property type="taxonomic scope" value="Bacteria"/>
</dbReference>
<dbReference type="InterPro" id="IPR042099">
    <property type="entry name" value="ANL_N_sf"/>
</dbReference>
<keyword evidence="8" id="KW-1185">Reference proteome</keyword>
<dbReference type="HOGENOM" id="CLU_000022_23_7_3"/>
<keyword evidence="2" id="KW-0436">Ligase</keyword>
<evidence type="ECO:0000256" key="4">
    <source>
        <dbReference type="ARBA" id="ARBA00023098"/>
    </source>
</evidence>
<dbReference type="PANTHER" id="PTHR22754:SF32">
    <property type="entry name" value="DISCO-INTERACTING PROTEIN 2"/>
    <property type="match status" value="1"/>
</dbReference>
<dbReference type="Gene3D" id="3.40.50.12780">
    <property type="entry name" value="N-terminal domain of ligase-like"/>
    <property type="match status" value="1"/>
</dbReference>
<dbReference type="PANTHER" id="PTHR22754">
    <property type="entry name" value="DISCO-INTERACTING PROTEIN 2 DIP2 -RELATED"/>
    <property type="match status" value="1"/>
</dbReference>
<dbReference type="Gene3D" id="3.30.300.30">
    <property type="match status" value="1"/>
</dbReference>